<feature type="transmembrane region" description="Helical" evidence="8">
    <location>
        <begin position="316"/>
        <end position="334"/>
    </location>
</feature>
<dbReference type="PANTHER" id="PTHR33908">
    <property type="entry name" value="MANNOSYLTRANSFERASE YKCB-RELATED"/>
    <property type="match status" value="1"/>
</dbReference>
<feature type="transmembrane region" description="Helical" evidence="8">
    <location>
        <begin position="137"/>
        <end position="154"/>
    </location>
</feature>
<dbReference type="EC" id="2.4.2.43" evidence="9"/>
<keyword evidence="5 8" id="KW-0812">Transmembrane</keyword>
<sequence>MVQWIKQNSVLFLIIVTILMLFVNLGALQTNIMEARNIISAREMVHDGNWIFTTLNGLPRYEKPPLPTWITAVFGSVFGFENFFWLRIPVVLITILLVVWFYKTLTHFDLTKYQVVNSSLVLITSFYVFFSGRDNNWDMYTHSFVMGAILFLVKEFQSSKFNLFNFIAAFFLLGCSIMSKGPVSLYALFLPFLIAYFIVYRYKLGRNLGITILTIILGCVVGFAWMMYVKYFDAEHFLAASQKEVNNWHSYNTRPIYYYWSFFTQSGLWTIPALVSLIYPYLKNKVANKKAYQFAWLWTILSVVLLSVIPEKKSRYLLPVLIPLAMNIGFYIEYLRLEFKNLSNKTERYFTNFTFGLYGIIGIAISVGVFIYTKDHLSEFFVWSIPFAVVGLILGVSIFKGLKIKSFEQIFYSTILLMCSLVAFGFPLSKLTFSEELYSSAKNLKKLEQQNQIKTYEWQSFVPEIVLDYGTSIPAINDGKKTIFPKEEKFGMLASPSDSTFFADHFNNYSIKKIGVVDLNHSSKNQKNYNDRIQRNYYLIQKK</sequence>
<dbReference type="PANTHER" id="PTHR33908:SF3">
    <property type="entry name" value="UNDECAPRENYL PHOSPHATE-ALPHA-4-AMINO-4-DEOXY-L-ARABINOSE ARABINOSYL TRANSFERASE"/>
    <property type="match status" value="1"/>
</dbReference>
<evidence type="ECO:0000256" key="4">
    <source>
        <dbReference type="ARBA" id="ARBA00022679"/>
    </source>
</evidence>
<accession>A0A376G0J7</accession>
<feature type="transmembrane region" description="Helical" evidence="8">
    <location>
        <begin position="185"/>
        <end position="202"/>
    </location>
</feature>
<evidence type="ECO:0000256" key="7">
    <source>
        <dbReference type="ARBA" id="ARBA00023136"/>
    </source>
</evidence>
<dbReference type="GO" id="GO:0010041">
    <property type="term" value="P:response to iron(III) ion"/>
    <property type="evidence" value="ECO:0007669"/>
    <property type="project" value="TreeGrafter"/>
</dbReference>
<name>A0A376G0J7_9FLAO</name>
<proteinExistence type="predicted"/>
<feature type="transmembrane region" description="Helical" evidence="8">
    <location>
        <begin position="9"/>
        <end position="28"/>
    </location>
</feature>
<dbReference type="InterPro" id="IPR050297">
    <property type="entry name" value="LipidA_mod_glycosyltrf_83"/>
</dbReference>
<evidence type="ECO:0000256" key="3">
    <source>
        <dbReference type="ARBA" id="ARBA00022676"/>
    </source>
</evidence>
<keyword evidence="4 9" id="KW-0808">Transferase</keyword>
<evidence type="ECO:0000256" key="2">
    <source>
        <dbReference type="ARBA" id="ARBA00022475"/>
    </source>
</evidence>
<evidence type="ECO:0000256" key="1">
    <source>
        <dbReference type="ARBA" id="ARBA00004651"/>
    </source>
</evidence>
<feature type="transmembrane region" description="Helical" evidence="8">
    <location>
        <begin position="84"/>
        <end position="102"/>
    </location>
</feature>
<dbReference type="RefSeq" id="WP_114998772.1">
    <property type="nucleotide sequence ID" value="NZ_UFXS01000001.1"/>
</dbReference>
<reference evidence="9 10" key="1">
    <citation type="submission" date="2018-06" db="EMBL/GenBank/DDBJ databases">
        <authorList>
            <consortium name="Pathogen Informatics"/>
            <person name="Doyle S."/>
        </authorList>
    </citation>
    <scope>NUCLEOTIDE SEQUENCE [LARGE SCALE GENOMIC DNA]</scope>
    <source>
        <strain evidence="9 10">NCTC13456</strain>
    </source>
</reference>
<evidence type="ECO:0000256" key="5">
    <source>
        <dbReference type="ARBA" id="ARBA00022692"/>
    </source>
</evidence>
<dbReference type="GO" id="GO:0005886">
    <property type="term" value="C:plasma membrane"/>
    <property type="evidence" value="ECO:0007669"/>
    <property type="project" value="UniProtKB-SubCell"/>
</dbReference>
<feature type="transmembrane region" description="Helical" evidence="8">
    <location>
        <begin position="114"/>
        <end position="131"/>
    </location>
</feature>
<feature type="transmembrane region" description="Helical" evidence="8">
    <location>
        <begin position="161"/>
        <end position="179"/>
    </location>
</feature>
<dbReference type="AlphaFoldDB" id="A0A376G0J7"/>
<evidence type="ECO:0000256" key="8">
    <source>
        <dbReference type="SAM" id="Phobius"/>
    </source>
</evidence>
<evidence type="ECO:0000313" key="10">
    <source>
        <dbReference type="Proteomes" id="UP000254737"/>
    </source>
</evidence>
<dbReference type="GO" id="GO:0009103">
    <property type="term" value="P:lipopolysaccharide biosynthetic process"/>
    <property type="evidence" value="ECO:0007669"/>
    <property type="project" value="UniProtKB-ARBA"/>
</dbReference>
<evidence type="ECO:0000313" key="9">
    <source>
        <dbReference type="EMBL" id="STD53844.1"/>
    </source>
</evidence>
<gene>
    <name evidence="9" type="primary">arnT</name>
    <name evidence="9" type="ORF">NCTC13456_00700</name>
</gene>
<evidence type="ECO:0000256" key="6">
    <source>
        <dbReference type="ARBA" id="ARBA00022989"/>
    </source>
</evidence>
<feature type="transmembrane region" description="Helical" evidence="8">
    <location>
        <begin position="291"/>
        <end position="310"/>
    </location>
</feature>
<keyword evidence="6 8" id="KW-1133">Transmembrane helix</keyword>
<dbReference type="STRING" id="343874.GCA_000805695_01160"/>
<feature type="transmembrane region" description="Helical" evidence="8">
    <location>
        <begin position="380"/>
        <end position="398"/>
    </location>
</feature>
<feature type="transmembrane region" description="Helical" evidence="8">
    <location>
        <begin position="355"/>
        <end position="374"/>
    </location>
</feature>
<dbReference type="GO" id="GO:0103015">
    <property type="term" value="F:4-amino-4-deoxy-L-arabinose transferase activity"/>
    <property type="evidence" value="ECO:0007669"/>
    <property type="project" value="UniProtKB-EC"/>
</dbReference>
<protein>
    <submittedName>
        <fullName evidence="9">Undecaprenyl phosphate-alpha-4-amino-4-deoxy-L-arabinose arabinosyl transferase</fullName>
        <ecNumber evidence="9">2.4.2.43</ecNumber>
    </submittedName>
</protein>
<organism evidence="9 10">
    <name type="scientific">Empedobacter falsenii</name>
    <dbReference type="NCBI Taxonomy" id="343874"/>
    <lineage>
        <taxon>Bacteria</taxon>
        <taxon>Pseudomonadati</taxon>
        <taxon>Bacteroidota</taxon>
        <taxon>Flavobacteriia</taxon>
        <taxon>Flavobacteriales</taxon>
        <taxon>Weeksellaceae</taxon>
        <taxon>Empedobacter</taxon>
    </lineage>
</organism>
<keyword evidence="3 9" id="KW-0328">Glycosyltransferase</keyword>
<keyword evidence="2" id="KW-1003">Cell membrane</keyword>
<dbReference type="EMBL" id="UFXS01000001">
    <property type="protein sequence ID" value="STD53844.1"/>
    <property type="molecule type" value="Genomic_DNA"/>
</dbReference>
<feature type="transmembrane region" description="Helical" evidence="8">
    <location>
        <begin position="257"/>
        <end position="279"/>
    </location>
</feature>
<feature type="transmembrane region" description="Helical" evidence="8">
    <location>
        <begin position="410"/>
        <end position="428"/>
    </location>
</feature>
<feature type="transmembrane region" description="Helical" evidence="8">
    <location>
        <begin position="209"/>
        <end position="228"/>
    </location>
</feature>
<keyword evidence="7 8" id="KW-0472">Membrane</keyword>
<comment type="subcellular location">
    <subcellularLocation>
        <location evidence="1">Cell membrane</location>
        <topology evidence="1">Multi-pass membrane protein</topology>
    </subcellularLocation>
</comment>
<dbReference type="Proteomes" id="UP000254737">
    <property type="component" value="Unassembled WGS sequence"/>
</dbReference>